<feature type="domain" description="Tyrosinase copper-binding" evidence="3">
    <location>
        <begin position="129"/>
        <end position="147"/>
    </location>
</feature>
<accession>A0A485KBW3</accession>
<name>A0A485KBW3_9STRA</name>
<dbReference type="PANTHER" id="PTHR11474:SF126">
    <property type="entry name" value="TYROSINASE-LIKE PROTEIN TYR-1-RELATED"/>
    <property type="match status" value="1"/>
</dbReference>
<dbReference type="Pfam" id="PF00264">
    <property type="entry name" value="Tyrosinase"/>
    <property type="match status" value="1"/>
</dbReference>
<dbReference type="PRINTS" id="PR00092">
    <property type="entry name" value="TYROSINASE"/>
</dbReference>
<dbReference type="OrthoDB" id="6132182at2759"/>
<dbReference type="Gene3D" id="1.10.1280.10">
    <property type="entry name" value="Di-copper center containing domain from catechol oxidase"/>
    <property type="match status" value="1"/>
</dbReference>
<protein>
    <submittedName>
        <fullName evidence="5">Aste57867_4774 protein</fullName>
    </submittedName>
</protein>
<dbReference type="EMBL" id="VJMH01001230">
    <property type="protein sequence ID" value="KAF0712587.1"/>
    <property type="molecule type" value="Genomic_DNA"/>
</dbReference>
<keyword evidence="6" id="KW-1185">Reference proteome</keyword>
<evidence type="ECO:0000313" key="5">
    <source>
        <dbReference type="EMBL" id="VFT81869.1"/>
    </source>
</evidence>
<evidence type="ECO:0000313" key="6">
    <source>
        <dbReference type="Proteomes" id="UP000332933"/>
    </source>
</evidence>
<dbReference type="PANTHER" id="PTHR11474">
    <property type="entry name" value="TYROSINASE FAMILY MEMBER"/>
    <property type="match status" value="1"/>
</dbReference>
<dbReference type="InterPro" id="IPR050316">
    <property type="entry name" value="Tyrosinase/Hemocyanin"/>
</dbReference>
<reference evidence="5 6" key="1">
    <citation type="submission" date="2019-03" db="EMBL/GenBank/DDBJ databases">
        <authorList>
            <person name="Gaulin E."/>
            <person name="Dumas B."/>
        </authorList>
    </citation>
    <scope>NUCLEOTIDE SEQUENCE [LARGE SCALE GENOMIC DNA]</scope>
    <source>
        <strain evidence="5">CBS 568.67</strain>
    </source>
</reference>
<organism evidence="5 6">
    <name type="scientific">Aphanomyces stellatus</name>
    <dbReference type="NCBI Taxonomy" id="120398"/>
    <lineage>
        <taxon>Eukaryota</taxon>
        <taxon>Sar</taxon>
        <taxon>Stramenopiles</taxon>
        <taxon>Oomycota</taxon>
        <taxon>Saprolegniomycetes</taxon>
        <taxon>Saprolegniales</taxon>
        <taxon>Verrucalvaceae</taxon>
        <taxon>Aphanomyces</taxon>
    </lineage>
</organism>
<evidence type="ECO:0000256" key="1">
    <source>
        <dbReference type="ARBA" id="ARBA00022723"/>
    </source>
</evidence>
<evidence type="ECO:0000259" key="3">
    <source>
        <dbReference type="PROSITE" id="PS00497"/>
    </source>
</evidence>
<proteinExistence type="predicted"/>
<sequence>MSPTVVHVEETAQLMQANPFATPPSPPAMVAKKPWARYHAIAGCLALASVVTIMTHSAATSSSLPVAVDADAAVSMGATCPPRLRKSWDRFTAAEKARYLKAIQVAMDRGLYQRFVEIHGDGMSNTEAHRGSCVFLLWHRKYLVGFENMLRSLAPEFACLVLPFYDYVQHSVNRLTSKCTTMEDCSPILKEMGGSQGSPTLVKVGGYGYTNCVGNAAPVNHSCESPGKSCLHCIPRGPWSSTYFTNTDYSLLKKNVLDAGDFFIMSRGVEMNPHNIIHNNMKGVMGNNFISPTEPIFYSHHSTIDLIQSIYHKCKVAPLKLQGSALWNDPRNFKGCVQPANNPNGHVITPQSTIVMRSLYKGQPVWVDEDPDLKPFFAGLPSTYSQLTDTTNLGPNSYSYEIPGLLGDLFSRCEKSDLSFAGLAQVWMEQLHLNKFTPTPIPSNHSIDHVVIPLHKTENIAYLSWRHEIATLAITQNRTLAQIDSDLAKIVVHLYDKYLPGDVKDFSPEFKTMWGIDEPAISKQILDGMNDGSHPIRVQGWEDVTMRYYGDAVCGTCKNCRYLKGGIDACYQGWSFDQCNVAGDAFVWCGDKPLPSKETCGSCKDCYYAPTDACYQGWTQKSCSSLGYDWCGSPNVKH</sequence>
<gene>
    <name evidence="5" type="primary">Aste57867_4774</name>
    <name evidence="4" type="ORF">As57867_004761</name>
    <name evidence="5" type="ORF">ASTE57867_4774</name>
</gene>
<dbReference type="GO" id="GO:0046872">
    <property type="term" value="F:metal ion binding"/>
    <property type="evidence" value="ECO:0007669"/>
    <property type="project" value="UniProtKB-KW"/>
</dbReference>
<keyword evidence="2" id="KW-0186">Copper</keyword>
<evidence type="ECO:0000313" key="4">
    <source>
        <dbReference type="EMBL" id="KAF0712587.1"/>
    </source>
</evidence>
<dbReference type="GO" id="GO:0016491">
    <property type="term" value="F:oxidoreductase activity"/>
    <property type="evidence" value="ECO:0007669"/>
    <property type="project" value="InterPro"/>
</dbReference>
<dbReference type="InterPro" id="IPR008922">
    <property type="entry name" value="Di-copper_centre_dom_sf"/>
</dbReference>
<evidence type="ECO:0000256" key="2">
    <source>
        <dbReference type="ARBA" id="ARBA00023008"/>
    </source>
</evidence>
<dbReference type="SUPFAM" id="SSF48056">
    <property type="entry name" value="Di-copper centre-containing domain"/>
    <property type="match status" value="1"/>
</dbReference>
<dbReference type="EMBL" id="CAADRA010001230">
    <property type="protein sequence ID" value="VFT81869.1"/>
    <property type="molecule type" value="Genomic_DNA"/>
</dbReference>
<dbReference type="PROSITE" id="PS00497">
    <property type="entry name" value="TYROSINASE_1"/>
    <property type="match status" value="1"/>
</dbReference>
<dbReference type="Proteomes" id="UP000332933">
    <property type="component" value="Unassembled WGS sequence"/>
</dbReference>
<dbReference type="InterPro" id="IPR002227">
    <property type="entry name" value="Tyrosinase_Cu-bd"/>
</dbReference>
<reference evidence="4" key="2">
    <citation type="submission" date="2019-06" db="EMBL/GenBank/DDBJ databases">
        <title>Genomics analysis of Aphanomyces spp. identifies a new class of oomycete effector associated with host adaptation.</title>
        <authorList>
            <person name="Gaulin E."/>
        </authorList>
    </citation>
    <scope>NUCLEOTIDE SEQUENCE</scope>
    <source>
        <strain evidence="4">CBS 578.67</strain>
    </source>
</reference>
<keyword evidence="1" id="KW-0479">Metal-binding</keyword>
<dbReference type="AlphaFoldDB" id="A0A485KBW3"/>